<proteinExistence type="predicted"/>
<organism evidence="4 5">
    <name type="scientific">Rhodanobacter panaciterrae</name>
    <dbReference type="NCBI Taxonomy" id="490572"/>
    <lineage>
        <taxon>Bacteria</taxon>
        <taxon>Pseudomonadati</taxon>
        <taxon>Pseudomonadota</taxon>
        <taxon>Gammaproteobacteria</taxon>
        <taxon>Lysobacterales</taxon>
        <taxon>Rhodanobacteraceae</taxon>
        <taxon>Rhodanobacter</taxon>
    </lineage>
</organism>
<evidence type="ECO:0008006" key="6">
    <source>
        <dbReference type="Google" id="ProtNLM"/>
    </source>
</evidence>
<accession>A0ABQ2ZDX6</accession>
<dbReference type="Pfam" id="PF03724">
    <property type="entry name" value="META"/>
    <property type="match status" value="1"/>
</dbReference>
<protein>
    <recommendedName>
        <fullName evidence="6">META domain-containing protein</fullName>
    </recommendedName>
</protein>
<gene>
    <name evidence="4" type="ORF">GCM10008098_00520</name>
</gene>
<feature type="domain" description="DUF4377" evidence="3">
    <location>
        <begin position="177"/>
        <end position="262"/>
    </location>
</feature>
<dbReference type="InterPro" id="IPR025485">
    <property type="entry name" value="DUF4377"/>
</dbReference>
<evidence type="ECO:0000259" key="3">
    <source>
        <dbReference type="Pfam" id="PF14302"/>
    </source>
</evidence>
<comment type="caution">
    <text evidence="4">The sequence shown here is derived from an EMBL/GenBank/DDBJ whole genome shotgun (WGS) entry which is preliminary data.</text>
</comment>
<reference evidence="5" key="1">
    <citation type="journal article" date="2019" name="Int. J. Syst. Evol. Microbiol.">
        <title>The Global Catalogue of Microorganisms (GCM) 10K type strain sequencing project: providing services to taxonomists for standard genome sequencing and annotation.</title>
        <authorList>
            <consortium name="The Broad Institute Genomics Platform"/>
            <consortium name="The Broad Institute Genome Sequencing Center for Infectious Disease"/>
            <person name="Wu L."/>
            <person name="Ma J."/>
        </authorList>
    </citation>
    <scope>NUCLEOTIDE SEQUENCE [LARGE SCALE GENOMIC DNA]</scope>
    <source>
        <strain evidence="5">KCTC 22232</strain>
    </source>
</reference>
<feature type="signal peptide" evidence="1">
    <location>
        <begin position="1"/>
        <end position="18"/>
    </location>
</feature>
<feature type="chain" id="PRO_5045826719" description="META domain-containing protein" evidence="1">
    <location>
        <begin position="19"/>
        <end position="278"/>
    </location>
</feature>
<keyword evidence="1" id="KW-0732">Signal</keyword>
<dbReference type="Proteomes" id="UP000621898">
    <property type="component" value="Unassembled WGS sequence"/>
</dbReference>
<keyword evidence="5" id="KW-1185">Reference proteome</keyword>
<dbReference type="PANTHER" id="PTHR35535">
    <property type="entry name" value="HEAT SHOCK PROTEIN HSLJ"/>
    <property type="match status" value="1"/>
</dbReference>
<name>A0ABQ2ZDX6_9GAMM</name>
<evidence type="ECO:0000256" key="1">
    <source>
        <dbReference type="SAM" id="SignalP"/>
    </source>
</evidence>
<evidence type="ECO:0000313" key="4">
    <source>
        <dbReference type="EMBL" id="GGY13792.1"/>
    </source>
</evidence>
<evidence type="ECO:0000259" key="2">
    <source>
        <dbReference type="Pfam" id="PF03724"/>
    </source>
</evidence>
<dbReference type="RefSeq" id="WP_189439194.1">
    <property type="nucleotide sequence ID" value="NZ_BMXT01000001.1"/>
</dbReference>
<dbReference type="InterPro" id="IPR038670">
    <property type="entry name" value="HslJ-like_sf"/>
</dbReference>
<dbReference type="PROSITE" id="PS51257">
    <property type="entry name" value="PROKAR_LIPOPROTEIN"/>
    <property type="match status" value="1"/>
</dbReference>
<dbReference type="Pfam" id="PF14302">
    <property type="entry name" value="DUF4377"/>
    <property type="match status" value="1"/>
</dbReference>
<dbReference type="InterPro" id="IPR053147">
    <property type="entry name" value="Hsp_HslJ-like"/>
</dbReference>
<feature type="domain" description="DUF306" evidence="2">
    <location>
        <begin position="45"/>
        <end position="152"/>
    </location>
</feature>
<dbReference type="Gene3D" id="2.40.128.270">
    <property type="match status" value="1"/>
</dbReference>
<dbReference type="InterPro" id="IPR005184">
    <property type="entry name" value="DUF306_Meta_HslJ"/>
</dbReference>
<sequence>MKACLLLLSLALTACMSAPESTTHPAAPMAASASVPTSTITLARYHWQLHDAVDGNNRRLDVLLDKPDQPLQLDFSADTISVRNACNGIHGGYTIVEGHLVTTSLLHTMMACAEPTLMQRESTIKAVLQSRPTLILTTAGDTPLLTLAADSGLSLTFAGKPTAEARYDGPGETMFLEVASNTTPCHHPLIPDKSCLLVRERHYDAQGLRSGQPGPWQTLQQDIEGYVHQPGTRNVLRVKRYTLKQPLADAPATALVLDMVVESEIVKSSDPADQPQHP</sequence>
<dbReference type="PANTHER" id="PTHR35535:SF1">
    <property type="entry name" value="HEAT SHOCK PROTEIN HSLJ"/>
    <property type="match status" value="1"/>
</dbReference>
<dbReference type="EMBL" id="BMXT01000001">
    <property type="protein sequence ID" value="GGY13792.1"/>
    <property type="molecule type" value="Genomic_DNA"/>
</dbReference>
<evidence type="ECO:0000313" key="5">
    <source>
        <dbReference type="Proteomes" id="UP000621898"/>
    </source>
</evidence>